<dbReference type="EMBL" id="BSTJ01000011">
    <property type="protein sequence ID" value="GLY79344.1"/>
    <property type="molecule type" value="Genomic_DNA"/>
</dbReference>
<evidence type="ECO:0000313" key="2">
    <source>
        <dbReference type="Proteomes" id="UP001165135"/>
    </source>
</evidence>
<dbReference type="AlphaFoldDB" id="A0A9W6VTP5"/>
<comment type="caution">
    <text evidence="1">The sequence shown here is derived from an EMBL/GenBank/DDBJ whole genome shotgun (WGS) entry which is preliminary data.</text>
</comment>
<name>A0A9W6VTP5_9ACTN</name>
<proteinExistence type="predicted"/>
<protein>
    <submittedName>
        <fullName evidence="1">Uncharacterized protein</fullName>
    </submittedName>
</protein>
<organism evidence="1 2">
    <name type="scientific">Actinoallomurus iriomotensis</name>
    <dbReference type="NCBI Taxonomy" id="478107"/>
    <lineage>
        <taxon>Bacteria</taxon>
        <taxon>Bacillati</taxon>
        <taxon>Actinomycetota</taxon>
        <taxon>Actinomycetes</taxon>
        <taxon>Streptosporangiales</taxon>
        <taxon>Thermomonosporaceae</taxon>
        <taxon>Actinoallomurus</taxon>
    </lineage>
</organism>
<evidence type="ECO:0000313" key="1">
    <source>
        <dbReference type="EMBL" id="GLY79344.1"/>
    </source>
</evidence>
<reference evidence="1" key="1">
    <citation type="submission" date="2023-03" db="EMBL/GenBank/DDBJ databases">
        <title>Actinoallomurus iriomotensis NBRC 103681.</title>
        <authorList>
            <person name="Ichikawa N."/>
            <person name="Sato H."/>
            <person name="Tonouchi N."/>
        </authorList>
    </citation>
    <scope>NUCLEOTIDE SEQUENCE</scope>
    <source>
        <strain evidence="1">NBRC 103681</strain>
    </source>
</reference>
<gene>
    <name evidence="1" type="ORF">Airi01_076110</name>
</gene>
<sequence length="120" mass="12584">MGQPCLDAGDDHLAVGQEGVLGADVVAEFGGLGDAVLGAPLLVERVRGGEFRRVGFVSSLAIVSNDLETEFVAEMMVRISGSLLAISSHIIDLDDDEQLAALARRFLVPMLEPGVSRPAP</sequence>
<accession>A0A9W6VTP5</accession>
<dbReference type="Proteomes" id="UP001165135">
    <property type="component" value="Unassembled WGS sequence"/>
</dbReference>